<dbReference type="PANTHER" id="PTHR41700:SF1">
    <property type="entry name" value="N-ACETYLTRANSFERASE DOMAIN-CONTAINING PROTEIN"/>
    <property type="match status" value="1"/>
</dbReference>
<dbReference type="InterPro" id="IPR038764">
    <property type="entry name" value="GNAT_N_AcTrfase_prd"/>
</dbReference>
<dbReference type="Pfam" id="PF00583">
    <property type="entry name" value="Acetyltransf_1"/>
    <property type="match status" value="1"/>
</dbReference>
<feature type="domain" description="N-acetyltransferase" evidence="1">
    <location>
        <begin position="4"/>
        <end position="147"/>
    </location>
</feature>
<dbReference type="Gene3D" id="3.40.630.30">
    <property type="match status" value="1"/>
</dbReference>
<name>A0ABS7FMS3_9ACTN</name>
<accession>A0ABS7FMS3</accession>
<evidence type="ECO:0000313" key="2">
    <source>
        <dbReference type="EMBL" id="MBW8481682.1"/>
    </source>
</evidence>
<dbReference type="PROSITE" id="PS51186">
    <property type="entry name" value="GNAT"/>
    <property type="match status" value="1"/>
</dbReference>
<proteinExistence type="predicted"/>
<dbReference type="SUPFAM" id="SSF55729">
    <property type="entry name" value="Acyl-CoA N-acyltransferases (Nat)"/>
    <property type="match status" value="1"/>
</dbReference>
<organism evidence="2 3">
    <name type="scientific">Actinomadura parmotrematis</name>
    <dbReference type="NCBI Taxonomy" id="2864039"/>
    <lineage>
        <taxon>Bacteria</taxon>
        <taxon>Bacillati</taxon>
        <taxon>Actinomycetota</taxon>
        <taxon>Actinomycetes</taxon>
        <taxon>Streptosporangiales</taxon>
        <taxon>Thermomonosporaceae</taxon>
        <taxon>Actinomadura</taxon>
    </lineage>
</organism>
<protein>
    <submittedName>
        <fullName evidence="2">GNAT family N-acetyltransferase</fullName>
    </submittedName>
</protein>
<dbReference type="EMBL" id="JAIBOA010000002">
    <property type="protein sequence ID" value="MBW8481682.1"/>
    <property type="molecule type" value="Genomic_DNA"/>
</dbReference>
<dbReference type="RefSeq" id="WP_220163536.1">
    <property type="nucleotide sequence ID" value="NZ_JAIBOA010000002.1"/>
</dbReference>
<dbReference type="InterPro" id="IPR016181">
    <property type="entry name" value="Acyl_CoA_acyltransferase"/>
</dbReference>
<dbReference type="PANTHER" id="PTHR41700">
    <property type="entry name" value="GCN5-RELATED N-ACETYLTRANSFERASE"/>
    <property type="match status" value="1"/>
</dbReference>
<evidence type="ECO:0000259" key="1">
    <source>
        <dbReference type="PROSITE" id="PS51186"/>
    </source>
</evidence>
<reference evidence="2 3" key="1">
    <citation type="submission" date="2021-07" db="EMBL/GenBank/DDBJ databases">
        <title>Actinomadura sp. PM05-2 isolated from lichen.</title>
        <authorList>
            <person name="Somphong A."/>
            <person name="Phongsopitanun W."/>
            <person name="Tanasupawat S."/>
            <person name="Peongsungnone V."/>
        </authorList>
    </citation>
    <scope>NUCLEOTIDE SEQUENCE [LARGE SCALE GENOMIC DNA]</scope>
    <source>
        <strain evidence="2 3">PM05-2</strain>
    </source>
</reference>
<comment type="caution">
    <text evidence="2">The sequence shown here is derived from an EMBL/GenBank/DDBJ whole genome shotgun (WGS) entry which is preliminary data.</text>
</comment>
<dbReference type="Proteomes" id="UP000774570">
    <property type="component" value="Unassembled WGS sequence"/>
</dbReference>
<sequence>MEDVEIRELRALGEYEAAYRLIADIWGAPDAHAPVSVEMMLALAHTGNYVAGAYRDGRMVGVSVAFLAAPAGAALHSHVTGAAAGRGVGLALKEHQRDWALARGLRRITWTFDPLVRRNAHFNLAKLGARVEEYLPSFYGPMADAINGGDESDRVLAAWPIAEPAAPPAVPPDAPLALADRDGRPAAGPRDAATVLVQLPADIEGLRRTDPGAARAWRLALREVLGGLLAEGARVAGFHDRSAYVVERSRA</sequence>
<evidence type="ECO:0000313" key="3">
    <source>
        <dbReference type="Proteomes" id="UP000774570"/>
    </source>
</evidence>
<gene>
    <name evidence="2" type="ORF">K1Y72_04810</name>
</gene>
<dbReference type="InterPro" id="IPR000182">
    <property type="entry name" value="GNAT_dom"/>
</dbReference>
<keyword evidence="3" id="KW-1185">Reference proteome</keyword>